<dbReference type="Pfam" id="PF00196">
    <property type="entry name" value="GerE"/>
    <property type="match status" value="1"/>
</dbReference>
<dbReference type="Gene3D" id="1.10.10.10">
    <property type="entry name" value="Winged helix-like DNA-binding domain superfamily/Winged helix DNA-binding domain"/>
    <property type="match status" value="1"/>
</dbReference>
<keyword evidence="2" id="KW-0238">DNA-binding</keyword>
<evidence type="ECO:0000313" key="5">
    <source>
        <dbReference type="EMBL" id="MFC3207597.1"/>
    </source>
</evidence>
<dbReference type="SMART" id="SM00421">
    <property type="entry name" value="HTH_LUXR"/>
    <property type="match status" value="1"/>
</dbReference>
<dbReference type="InterPro" id="IPR016032">
    <property type="entry name" value="Sig_transdc_resp-reg_C-effctor"/>
</dbReference>
<comment type="caution">
    <text evidence="5">The sequence shown here is derived from an EMBL/GenBank/DDBJ whole genome shotgun (WGS) entry which is preliminary data.</text>
</comment>
<dbReference type="EMBL" id="JBHRTK010000014">
    <property type="protein sequence ID" value="MFC3207597.1"/>
    <property type="molecule type" value="Genomic_DNA"/>
</dbReference>
<reference evidence="6" key="1">
    <citation type="journal article" date="2019" name="Int. J. Syst. Evol. Microbiol.">
        <title>The Global Catalogue of Microorganisms (GCM) 10K type strain sequencing project: providing services to taxonomists for standard genome sequencing and annotation.</title>
        <authorList>
            <consortium name="The Broad Institute Genomics Platform"/>
            <consortium name="The Broad Institute Genome Sequencing Center for Infectious Disease"/>
            <person name="Wu L."/>
            <person name="Ma J."/>
        </authorList>
    </citation>
    <scope>NUCLEOTIDE SEQUENCE [LARGE SCALE GENOMIC DNA]</scope>
    <source>
        <strain evidence="6">KCTC 52165</strain>
    </source>
</reference>
<dbReference type="PROSITE" id="PS50043">
    <property type="entry name" value="HTH_LUXR_2"/>
    <property type="match status" value="1"/>
</dbReference>
<protein>
    <submittedName>
        <fullName evidence="5">LuxR family transcriptional regulator</fullName>
    </submittedName>
</protein>
<proteinExistence type="predicted"/>
<dbReference type="CDD" id="cd06170">
    <property type="entry name" value="LuxR_C_like"/>
    <property type="match status" value="1"/>
</dbReference>
<evidence type="ECO:0000256" key="1">
    <source>
        <dbReference type="ARBA" id="ARBA00023015"/>
    </source>
</evidence>
<feature type="domain" description="HTH luxR-type" evidence="4">
    <location>
        <begin position="173"/>
        <end position="238"/>
    </location>
</feature>
<dbReference type="InterPro" id="IPR000792">
    <property type="entry name" value="Tscrpt_reg_LuxR_C"/>
</dbReference>
<dbReference type="PRINTS" id="PR00038">
    <property type="entry name" value="HTHLUXR"/>
</dbReference>
<evidence type="ECO:0000256" key="3">
    <source>
        <dbReference type="ARBA" id="ARBA00023163"/>
    </source>
</evidence>
<dbReference type="Pfam" id="PF03472">
    <property type="entry name" value="Autoind_bind"/>
    <property type="match status" value="1"/>
</dbReference>
<sequence length="241" mass="27066">MRVTSKAWNFIKSIEDSDDEATVQQLLLRRAAPSGFEWAFAGRVPGPAARPRDIPSHVLFQQFPEGWGERYNENNYALRDPVVRHLQRQQSPFTWDECYAAATRREDVKLVGGEAASFGLRSGYVIPIQLVGGVLAAVSFGASHADFHPDALAELAFAANFAVGHLLRLRHKPQSRERLVTPRERECILWASEGKTDWEISVILGISPPTVAKHLLSARQRLDVMNRAHLIGEAIRRKIIR</sequence>
<dbReference type="SUPFAM" id="SSF75516">
    <property type="entry name" value="Pheromone-binding domain of LuxR-like quorum-sensing transcription factors"/>
    <property type="match status" value="1"/>
</dbReference>
<evidence type="ECO:0000313" key="6">
    <source>
        <dbReference type="Proteomes" id="UP001595583"/>
    </source>
</evidence>
<keyword evidence="1" id="KW-0805">Transcription regulation</keyword>
<organism evidence="5 6">
    <name type="scientific">Aquamicrobium soli</name>
    <dbReference type="NCBI Taxonomy" id="1811518"/>
    <lineage>
        <taxon>Bacteria</taxon>
        <taxon>Pseudomonadati</taxon>
        <taxon>Pseudomonadota</taxon>
        <taxon>Alphaproteobacteria</taxon>
        <taxon>Hyphomicrobiales</taxon>
        <taxon>Phyllobacteriaceae</taxon>
        <taxon>Aquamicrobium</taxon>
    </lineage>
</organism>
<evidence type="ECO:0000256" key="2">
    <source>
        <dbReference type="ARBA" id="ARBA00023125"/>
    </source>
</evidence>
<dbReference type="SUPFAM" id="SSF46894">
    <property type="entry name" value="C-terminal effector domain of the bipartite response regulators"/>
    <property type="match status" value="1"/>
</dbReference>
<dbReference type="PANTHER" id="PTHR44688">
    <property type="entry name" value="DNA-BINDING TRANSCRIPTIONAL ACTIVATOR DEVR_DOSR"/>
    <property type="match status" value="1"/>
</dbReference>
<dbReference type="InterPro" id="IPR005143">
    <property type="entry name" value="TF_LuxR_autoind-bd_dom"/>
</dbReference>
<dbReference type="InterPro" id="IPR036388">
    <property type="entry name" value="WH-like_DNA-bd_sf"/>
</dbReference>
<dbReference type="Proteomes" id="UP001595583">
    <property type="component" value="Unassembled WGS sequence"/>
</dbReference>
<gene>
    <name evidence="5" type="ORF">ACFOHJ_15335</name>
</gene>
<accession>A0ABV7KJI2</accession>
<name>A0ABV7KJI2_9HYPH</name>
<dbReference type="RefSeq" id="WP_378221924.1">
    <property type="nucleotide sequence ID" value="NZ_JBHRTK010000014.1"/>
</dbReference>
<keyword evidence="6" id="KW-1185">Reference proteome</keyword>
<dbReference type="InterPro" id="IPR036693">
    <property type="entry name" value="TF_LuxR_autoind-bd_dom_sf"/>
</dbReference>
<evidence type="ECO:0000259" key="4">
    <source>
        <dbReference type="PROSITE" id="PS50043"/>
    </source>
</evidence>
<keyword evidence="3" id="KW-0804">Transcription</keyword>
<dbReference type="PANTHER" id="PTHR44688:SF16">
    <property type="entry name" value="DNA-BINDING TRANSCRIPTIONAL ACTIVATOR DEVR_DOSR"/>
    <property type="match status" value="1"/>
</dbReference>
<dbReference type="Gene3D" id="3.30.450.80">
    <property type="entry name" value="Transcription factor LuxR-like, autoinducer-binding domain"/>
    <property type="match status" value="1"/>
</dbReference>